<comment type="caution">
    <text evidence="5">The sequence shown here is derived from an EMBL/GenBank/DDBJ whole genome shotgun (WGS) entry which is preliminary data.</text>
</comment>
<evidence type="ECO:0000313" key="6">
    <source>
        <dbReference type="Proteomes" id="UP000076154"/>
    </source>
</evidence>
<sequence>MNARPLIAICGTTGVGKSNFAIELALHLCRSSRNDDWKGAKIINADAMQIYSGMDVITNKVPESERQGVEHLLMGFKSPGEQYVVGEWVQDALKAIDETHKRSEIPIVVGGTSYWIQHLMFPNRLAFDSSSLASGSTTLQPMSQELTNAINSLSSNLFALFNDLPSNPPSAATDPDAAFDLHTLLSILDPPVANRWHWRDTRKVLRSLCIIKESGRRASEIIKDQTNDMSANIPRFRTLCFWLYAEPPVLEIRLNERVDKMIEQGLLSEIRSLREIAQAASNKPPSFGVRIGEGMPDVNTDYTLGIYQSIGYKEFHDYLSASEPSEKAFKNAIEHMKVSTRQYAKRQISWIRNKLLPAVYAANTEETVTPTFLLDATELGEQWLSGVRDPGIQIMEDFLAERELPDPCALSDNARKMLTIDRKPVDPTSVLNARRKIICTTCTIYPDRPVMVEEGRERAAHEKTRLHRKLAAKSAHRIQKDQVEQELEENSVTDSDLSTLDLNTSYKEICSIKKTD</sequence>
<dbReference type="Pfam" id="PF01715">
    <property type="entry name" value="IPPT"/>
    <property type="match status" value="1"/>
</dbReference>
<dbReference type="Gene3D" id="3.40.50.300">
    <property type="entry name" value="P-loop containing nucleotide triphosphate hydrolases"/>
    <property type="match status" value="1"/>
</dbReference>
<accession>A0A369JGF5</accession>
<dbReference type="GO" id="GO:0052381">
    <property type="term" value="F:tRNA dimethylallyltransferase activity"/>
    <property type="evidence" value="ECO:0007669"/>
    <property type="project" value="InterPro"/>
</dbReference>
<dbReference type="InterPro" id="IPR018022">
    <property type="entry name" value="IPT"/>
</dbReference>
<dbReference type="GO" id="GO:0005524">
    <property type="term" value="F:ATP binding"/>
    <property type="evidence" value="ECO:0007669"/>
    <property type="project" value="UniProtKB-KW"/>
</dbReference>
<dbReference type="FunCoup" id="A0A369JGF5">
    <property type="interactions" value="486"/>
</dbReference>
<dbReference type="InterPro" id="IPR039657">
    <property type="entry name" value="Dimethylallyltransferase"/>
</dbReference>
<dbReference type="GO" id="GO:0006400">
    <property type="term" value="P:tRNA modification"/>
    <property type="evidence" value="ECO:0007669"/>
    <property type="project" value="TreeGrafter"/>
</dbReference>
<dbReference type="PANTHER" id="PTHR11088:SF89">
    <property type="entry name" value="TRNA DIMETHYLALLYLTRANSFERASE"/>
    <property type="match status" value="1"/>
</dbReference>
<dbReference type="AlphaFoldDB" id="A0A369JGF5"/>
<dbReference type="HAMAP" id="MF_00185">
    <property type="entry name" value="IPP_trans"/>
    <property type="match status" value="1"/>
</dbReference>
<reference evidence="5" key="1">
    <citation type="submission" date="2018-04" db="EMBL/GenBank/DDBJ databases">
        <title>Whole genome sequencing of Hypsizygus marmoreus.</title>
        <authorList>
            <person name="Choi I.-G."/>
            <person name="Min B."/>
            <person name="Kim J.-G."/>
            <person name="Kim S."/>
            <person name="Oh Y.-L."/>
            <person name="Kong W.-S."/>
            <person name="Park H."/>
            <person name="Jeong J."/>
            <person name="Song E.-S."/>
        </authorList>
    </citation>
    <scope>NUCLEOTIDE SEQUENCE [LARGE SCALE GENOMIC DNA]</scope>
    <source>
        <strain evidence="5">51987-8</strain>
    </source>
</reference>
<evidence type="ECO:0000256" key="2">
    <source>
        <dbReference type="ARBA" id="ARBA00022679"/>
    </source>
</evidence>
<keyword evidence="6" id="KW-1185">Reference proteome</keyword>
<dbReference type="SUPFAM" id="SSF52540">
    <property type="entry name" value="P-loop containing nucleoside triphosphate hydrolases"/>
    <property type="match status" value="1"/>
</dbReference>
<gene>
    <name evidence="5" type="primary">tit1</name>
    <name evidence="5" type="ORF">Hypma_011365</name>
</gene>
<keyword evidence="2" id="KW-0808">Transferase</keyword>
<keyword evidence="4" id="KW-0067">ATP-binding</keyword>
<comment type="similarity">
    <text evidence="1">Belongs to the IPP transferase family.</text>
</comment>
<dbReference type="InterPro" id="IPR027417">
    <property type="entry name" value="P-loop_NTPase"/>
</dbReference>
<evidence type="ECO:0000256" key="1">
    <source>
        <dbReference type="ARBA" id="ARBA00005842"/>
    </source>
</evidence>
<keyword evidence="3" id="KW-0547">Nucleotide-binding</keyword>
<evidence type="ECO:0000256" key="4">
    <source>
        <dbReference type="ARBA" id="ARBA00022840"/>
    </source>
</evidence>
<evidence type="ECO:0000256" key="3">
    <source>
        <dbReference type="ARBA" id="ARBA00022741"/>
    </source>
</evidence>
<dbReference type="Gene3D" id="1.10.20.140">
    <property type="match status" value="1"/>
</dbReference>
<dbReference type="STRING" id="39966.A0A369JGF5"/>
<organism evidence="5 6">
    <name type="scientific">Hypsizygus marmoreus</name>
    <name type="common">White beech mushroom</name>
    <name type="synonym">Agaricus marmoreus</name>
    <dbReference type="NCBI Taxonomy" id="39966"/>
    <lineage>
        <taxon>Eukaryota</taxon>
        <taxon>Fungi</taxon>
        <taxon>Dikarya</taxon>
        <taxon>Basidiomycota</taxon>
        <taxon>Agaricomycotina</taxon>
        <taxon>Agaricomycetes</taxon>
        <taxon>Agaricomycetidae</taxon>
        <taxon>Agaricales</taxon>
        <taxon>Tricholomatineae</taxon>
        <taxon>Lyophyllaceae</taxon>
        <taxon>Hypsizygus</taxon>
    </lineage>
</organism>
<dbReference type="GO" id="GO:0005739">
    <property type="term" value="C:mitochondrion"/>
    <property type="evidence" value="ECO:0007669"/>
    <property type="project" value="TreeGrafter"/>
</dbReference>
<dbReference type="OrthoDB" id="775260at2759"/>
<proteinExistence type="inferred from homology"/>
<dbReference type="PANTHER" id="PTHR11088">
    <property type="entry name" value="TRNA DIMETHYLALLYLTRANSFERASE"/>
    <property type="match status" value="1"/>
</dbReference>
<evidence type="ECO:0000313" key="5">
    <source>
        <dbReference type="EMBL" id="RDB21249.1"/>
    </source>
</evidence>
<dbReference type="InParanoid" id="A0A369JGF5"/>
<protein>
    <submittedName>
        <fullName evidence="5">tRNA dimethylallyltransferase, mitochondrial</fullName>
    </submittedName>
</protein>
<dbReference type="EMBL" id="LUEZ02000055">
    <property type="protein sequence ID" value="RDB21249.1"/>
    <property type="molecule type" value="Genomic_DNA"/>
</dbReference>
<name>A0A369JGF5_HYPMA</name>
<dbReference type="Proteomes" id="UP000076154">
    <property type="component" value="Unassembled WGS sequence"/>
</dbReference>